<gene>
    <name evidence="2" type="ORF">L873DRAFT_449551</name>
</gene>
<feature type="transmembrane region" description="Helical" evidence="1">
    <location>
        <begin position="12"/>
        <end position="34"/>
    </location>
</feature>
<dbReference type="EMBL" id="ML120368">
    <property type="protein sequence ID" value="RPB02291.1"/>
    <property type="molecule type" value="Genomic_DNA"/>
</dbReference>
<name>A0A3N4K1L2_9PEZI</name>
<proteinExistence type="predicted"/>
<protein>
    <submittedName>
        <fullName evidence="2">Uncharacterized protein</fullName>
    </submittedName>
</protein>
<evidence type="ECO:0000313" key="3">
    <source>
        <dbReference type="Proteomes" id="UP000276215"/>
    </source>
</evidence>
<keyword evidence="1" id="KW-0472">Membrane</keyword>
<reference evidence="2 3" key="1">
    <citation type="journal article" date="2018" name="Nat. Ecol. Evol.">
        <title>Pezizomycetes genomes reveal the molecular basis of ectomycorrhizal truffle lifestyle.</title>
        <authorList>
            <person name="Murat C."/>
            <person name="Payen T."/>
            <person name="Noel B."/>
            <person name="Kuo A."/>
            <person name="Morin E."/>
            <person name="Chen J."/>
            <person name="Kohler A."/>
            <person name="Krizsan K."/>
            <person name="Balestrini R."/>
            <person name="Da Silva C."/>
            <person name="Montanini B."/>
            <person name="Hainaut M."/>
            <person name="Levati E."/>
            <person name="Barry K.W."/>
            <person name="Belfiori B."/>
            <person name="Cichocki N."/>
            <person name="Clum A."/>
            <person name="Dockter R.B."/>
            <person name="Fauchery L."/>
            <person name="Guy J."/>
            <person name="Iotti M."/>
            <person name="Le Tacon F."/>
            <person name="Lindquist E.A."/>
            <person name="Lipzen A."/>
            <person name="Malagnac F."/>
            <person name="Mello A."/>
            <person name="Molinier V."/>
            <person name="Miyauchi S."/>
            <person name="Poulain J."/>
            <person name="Riccioni C."/>
            <person name="Rubini A."/>
            <person name="Sitrit Y."/>
            <person name="Splivallo R."/>
            <person name="Traeger S."/>
            <person name="Wang M."/>
            <person name="Zifcakova L."/>
            <person name="Wipf D."/>
            <person name="Zambonelli A."/>
            <person name="Paolocci F."/>
            <person name="Nowrousian M."/>
            <person name="Ottonello S."/>
            <person name="Baldrian P."/>
            <person name="Spatafora J.W."/>
            <person name="Henrissat B."/>
            <person name="Nagy L.G."/>
            <person name="Aury J.M."/>
            <person name="Wincker P."/>
            <person name="Grigoriev I.V."/>
            <person name="Bonfante P."/>
            <person name="Martin F.M."/>
        </authorList>
    </citation>
    <scope>NUCLEOTIDE SEQUENCE [LARGE SCALE GENOMIC DNA]</scope>
    <source>
        <strain evidence="2 3">120613-1</strain>
    </source>
</reference>
<keyword evidence="1" id="KW-1133">Transmembrane helix</keyword>
<evidence type="ECO:0000256" key="1">
    <source>
        <dbReference type="SAM" id="Phobius"/>
    </source>
</evidence>
<keyword evidence="1" id="KW-0812">Transmembrane</keyword>
<organism evidence="2 3">
    <name type="scientific">Choiromyces venosus 120613-1</name>
    <dbReference type="NCBI Taxonomy" id="1336337"/>
    <lineage>
        <taxon>Eukaryota</taxon>
        <taxon>Fungi</taxon>
        <taxon>Dikarya</taxon>
        <taxon>Ascomycota</taxon>
        <taxon>Pezizomycotina</taxon>
        <taxon>Pezizomycetes</taxon>
        <taxon>Pezizales</taxon>
        <taxon>Tuberaceae</taxon>
        <taxon>Choiromyces</taxon>
    </lineage>
</organism>
<accession>A0A3N4K1L2</accession>
<dbReference type="AlphaFoldDB" id="A0A3N4K1L2"/>
<sequence>MTGVMHYRNIVVYCALWVYLGMMQCIALAMRYYYLRPHRLCYRANPYTHTIHSYFPTGPMHAHFHRKGGMSGLLTRFKENPIFYPNSLIIPCDKLPRIFMYICAHSPIEYRGHVWRADG</sequence>
<evidence type="ECO:0000313" key="2">
    <source>
        <dbReference type="EMBL" id="RPB02291.1"/>
    </source>
</evidence>
<keyword evidence="3" id="KW-1185">Reference proteome</keyword>
<dbReference type="Proteomes" id="UP000276215">
    <property type="component" value="Unassembled WGS sequence"/>
</dbReference>